<dbReference type="SUPFAM" id="SSF51445">
    <property type="entry name" value="(Trans)glycosidases"/>
    <property type="match status" value="1"/>
</dbReference>
<evidence type="ECO:0000313" key="7">
    <source>
        <dbReference type="Proteomes" id="UP000192610"/>
    </source>
</evidence>
<dbReference type="InterPro" id="IPR006103">
    <property type="entry name" value="Glyco_hydro_2_cat"/>
</dbReference>
<organism evidence="6 7">
    <name type="scientific">Niastella yeongjuensis</name>
    <dbReference type="NCBI Taxonomy" id="354355"/>
    <lineage>
        <taxon>Bacteria</taxon>
        <taxon>Pseudomonadati</taxon>
        <taxon>Bacteroidota</taxon>
        <taxon>Chitinophagia</taxon>
        <taxon>Chitinophagales</taxon>
        <taxon>Chitinophagaceae</taxon>
        <taxon>Niastella</taxon>
    </lineage>
</organism>
<dbReference type="InterPro" id="IPR013783">
    <property type="entry name" value="Ig-like_fold"/>
</dbReference>
<dbReference type="Pfam" id="PF00703">
    <property type="entry name" value="Glyco_hydro_2"/>
    <property type="match status" value="1"/>
</dbReference>
<dbReference type="RefSeq" id="WP_081197568.1">
    <property type="nucleotide sequence ID" value="NZ_FOCZ01000011.1"/>
</dbReference>
<comment type="similarity">
    <text evidence="1">Belongs to the glycosyl hydrolase 2 family.</text>
</comment>
<accession>A0A1V9F773</accession>
<dbReference type="GO" id="GO:0004553">
    <property type="term" value="F:hydrolase activity, hydrolyzing O-glycosyl compounds"/>
    <property type="evidence" value="ECO:0007669"/>
    <property type="project" value="InterPro"/>
</dbReference>
<keyword evidence="3 6" id="KW-0326">Glycosidase</keyword>
<evidence type="ECO:0000259" key="4">
    <source>
        <dbReference type="Pfam" id="PF00703"/>
    </source>
</evidence>
<reference evidence="7" key="1">
    <citation type="submission" date="2016-04" db="EMBL/GenBank/DDBJ databases">
        <authorList>
            <person name="Chen L."/>
            <person name="Zhuang W."/>
            <person name="Wang G."/>
        </authorList>
    </citation>
    <scope>NUCLEOTIDE SEQUENCE [LARGE SCALE GENOMIC DNA]</scope>
    <source>
        <strain evidence="7">17621</strain>
    </source>
</reference>
<dbReference type="InterPro" id="IPR006102">
    <property type="entry name" value="Ig-like_GH2"/>
</dbReference>
<feature type="domain" description="Glycoside hydrolase family 2 catalytic" evidence="5">
    <location>
        <begin position="340"/>
        <end position="497"/>
    </location>
</feature>
<evidence type="ECO:0000259" key="5">
    <source>
        <dbReference type="Pfam" id="PF02836"/>
    </source>
</evidence>
<dbReference type="Gene3D" id="3.20.20.80">
    <property type="entry name" value="Glycosidases"/>
    <property type="match status" value="1"/>
</dbReference>
<dbReference type="Proteomes" id="UP000192610">
    <property type="component" value="Unassembled WGS sequence"/>
</dbReference>
<dbReference type="EMBL" id="LVXG01000004">
    <property type="protein sequence ID" value="OQP54263.1"/>
    <property type="molecule type" value="Genomic_DNA"/>
</dbReference>
<feature type="domain" description="Glycoside hydrolase family 2 immunoglobulin-like beta-sandwich" evidence="4">
    <location>
        <begin position="222"/>
        <end position="330"/>
    </location>
</feature>
<comment type="caution">
    <text evidence="6">The sequence shown here is derived from an EMBL/GenBank/DDBJ whole genome shotgun (WGS) entry which is preliminary data.</text>
</comment>
<evidence type="ECO:0000256" key="2">
    <source>
        <dbReference type="ARBA" id="ARBA00022801"/>
    </source>
</evidence>
<dbReference type="SUPFAM" id="SSF49785">
    <property type="entry name" value="Galactose-binding domain-like"/>
    <property type="match status" value="1"/>
</dbReference>
<dbReference type="InterPro" id="IPR017853">
    <property type="entry name" value="GH"/>
</dbReference>
<dbReference type="STRING" id="354355.SAMN05660816_05211"/>
<evidence type="ECO:0000313" key="6">
    <source>
        <dbReference type="EMBL" id="OQP54263.1"/>
    </source>
</evidence>
<dbReference type="OrthoDB" id="9801077at2"/>
<dbReference type="Gene3D" id="2.60.40.10">
    <property type="entry name" value="Immunoglobulins"/>
    <property type="match status" value="1"/>
</dbReference>
<dbReference type="PANTHER" id="PTHR42732:SF2">
    <property type="entry name" value="BETA-MANNOSIDASE"/>
    <property type="match status" value="1"/>
</dbReference>
<protein>
    <submittedName>
        <fullName evidence="6">Beta-glycosidase</fullName>
    </submittedName>
</protein>
<proteinExistence type="inferred from homology"/>
<keyword evidence="2" id="KW-0378">Hydrolase</keyword>
<dbReference type="Gene3D" id="2.60.120.260">
    <property type="entry name" value="Galactose-binding domain-like"/>
    <property type="match status" value="1"/>
</dbReference>
<evidence type="ECO:0000256" key="1">
    <source>
        <dbReference type="ARBA" id="ARBA00007401"/>
    </source>
</evidence>
<dbReference type="PANTHER" id="PTHR42732">
    <property type="entry name" value="BETA-GALACTOSIDASE"/>
    <property type="match status" value="1"/>
</dbReference>
<gene>
    <name evidence="6" type="ORF">A4H97_22490</name>
</gene>
<dbReference type="Pfam" id="PF02836">
    <property type="entry name" value="Glyco_hydro_2_C"/>
    <property type="match status" value="1"/>
</dbReference>
<dbReference type="AlphaFoldDB" id="A0A1V9F773"/>
<dbReference type="InterPro" id="IPR036156">
    <property type="entry name" value="Beta-gal/glucu_dom_sf"/>
</dbReference>
<dbReference type="SUPFAM" id="SSF49303">
    <property type="entry name" value="beta-Galactosidase/glucuronidase domain"/>
    <property type="match status" value="1"/>
</dbReference>
<sequence>MLIKRLVPLWIMGVLLLTTLKGIAQQKGRQEKDLSQNNWKLWLDTAATWENDSLYTPPVDISKLPVHEPTGGWQTLQTASGRLVHLPTTVEEYYWARNGNNFGLAGNYLGVSWFTTNIAVPPAMKGKRLVLHFESARFRAEVFVNRKLCGYDVVPGTPFDVDITEAAKPGANNEIAIRITDPNGNFDWRDSQNFMWGAYRTQPTHGFGGITGKVKLVATDRVFIDDIFVKNKPAITEVDVQVTAQNTSISAATGKYVVDIREASAQKRSVFQQVITGVQLEPGASTKNITVKLPAAKLWSVDSPNLYIATVRWEGSNNTLDSTGQRFGFRWFEIKDIAGDQQFYLNNKRIVLRTSISWGFWPENGIAPSDELAKKQVMDAKRLGLNMLNFHRTIGQRNVLDYADELGLLYFEEPGGNSYPDNLFNPKNDLEKKQTLFYLTARTEKFLRMVRRDRSHPALIIYNMHNERGAQPTAIDRAEMMAGHTLDDSRIITYNSCNGNIKLNEPDPKYKLHLLPFDTTFYDYGWFDQHHAGGPGVYHDNLYSNPTSYAKYTDHKNEIDYWGEEGAIGTPPRLQLIRDAILKRGKDIGWETDSYLKWYDGYDSFLKNNGFSKDFPNVDSLTRKMGNVAYYYQGRVIENVRINNITDGYAVNGWESMKLENHSGIVDNYRNLKGDPELIAQYNQPLYVAVKLNHKVLAVGDTTTIDLYLVNEKNINGNYNLEVSARNAKGETGWHKTIPVEVKGGAVYGQLLSAGNPFAAPAPGYTTITAKLVNGSTILATGQDELYAVQLNTTGIPQEVQLADTSGVLSNYFSSIGFKPFKNYRGGKPEGKVLVIGAFEPQQTGNPLVTDILEWVNNGNTLIVVNNSEHWADHLAKKEVFDYRGSKVLGTSWYGGNYFSKQHALFNGLPQACVFNWEYQCFATYNKSRLGLRLNTGDCVVACVSDHKPEVFSALSIIPHGRGKIIVCALDIFSCIKDVKLEKKAEGDGENASLATFNNSQKNSANIVGQQLLLNMLKN</sequence>
<evidence type="ECO:0000256" key="3">
    <source>
        <dbReference type="ARBA" id="ARBA00023295"/>
    </source>
</evidence>
<name>A0A1V9F773_9BACT</name>
<dbReference type="InterPro" id="IPR008979">
    <property type="entry name" value="Galactose-bd-like_sf"/>
</dbReference>
<keyword evidence="7" id="KW-1185">Reference proteome</keyword>
<dbReference type="InterPro" id="IPR051913">
    <property type="entry name" value="GH2_Domain-Containing"/>
</dbReference>
<dbReference type="GO" id="GO:0005975">
    <property type="term" value="P:carbohydrate metabolic process"/>
    <property type="evidence" value="ECO:0007669"/>
    <property type="project" value="InterPro"/>
</dbReference>